<dbReference type="AlphaFoldDB" id="A0A6I3X637"/>
<comment type="caution">
    <text evidence="1">The sequence shown here is derived from an EMBL/GenBank/DDBJ whole genome shotgun (WGS) entry which is preliminary data.</text>
</comment>
<organism evidence="1 2">
    <name type="scientific">Pseudoduganella dura</name>
    <dbReference type="NCBI Taxonomy" id="321982"/>
    <lineage>
        <taxon>Bacteria</taxon>
        <taxon>Pseudomonadati</taxon>
        <taxon>Pseudomonadota</taxon>
        <taxon>Betaproteobacteria</taxon>
        <taxon>Burkholderiales</taxon>
        <taxon>Oxalobacteraceae</taxon>
        <taxon>Telluria group</taxon>
        <taxon>Pseudoduganella</taxon>
    </lineage>
</organism>
<name>A0A6I3X637_9BURK</name>
<evidence type="ECO:0000313" key="1">
    <source>
        <dbReference type="EMBL" id="MUI11687.1"/>
    </source>
</evidence>
<reference evidence="1 2" key="1">
    <citation type="submission" date="2019-11" db="EMBL/GenBank/DDBJ databases">
        <title>Draft Genome Sequences of Six Type Strains of the Genus Massilia.</title>
        <authorList>
            <person name="Miess H."/>
            <person name="Frediansyah A."/>
            <person name="Goeker M."/>
            <person name="Gross H."/>
        </authorList>
    </citation>
    <scope>NUCLEOTIDE SEQUENCE [LARGE SCALE GENOMIC DNA]</scope>
    <source>
        <strain evidence="1 2">DSM 17513</strain>
    </source>
</reference>
<dbReference type="OrthoDB" id="8759321at2"/>
<keyword evidence="2" id="KW-1185">Reference proteome</keyword>
<proteinExistence type="predicted"/>
<accession>A0A6I3X637</accession>
<gene>
    <name evidence="1" type="ORF">GJV26_04195</name>
</gene>
<dbReference type="RefSeq" id="WP_155707727.1">
    <property type="nucleotide sequence ID" value="NZ_BMWU01000003.1"/>
</dbReference>
<dbReference type="Proteomes" id="UP000431684">
    <property type="component" value="Unassembled WGS sequence"/>
</dbReference>
<evidence type="ECO:0000313" key="2">
    <source>
        <dbReference type="Proteomes" id="UP000431684"/>
    </source>
</evidence>
<sequence length="82" mass="9100">MPSQSYRGHVIDVTSYPLGERIAYLSSITVVVSGEVRHLAKSLADSFTSDSDAQDYAFSEARSWVERFPLRWPFTARAASGT</sequence>
<protein>
    <submittedName>
        <fullName evidence="1">Uncharacterized protein</fullName>
    </submittedName>
</protein>
<dbReference type="EMBL" id="WNWM01000002">
    <property type="protein sequence ID" value="MUI11687.1"/>
    <property type="molecule type" value="Genomic_DNA"/>
</dbReference>